<evidence type="ECO:0000313" key="1">
    <source>
        <dbReference type="EMBL" id="KAI8009625.1"/>
    </source>
</evidence>
<organism evidence="1 2">
    <name type="scientific">Camellia lanceoleosa</name>
    <dbReference type="NCBI Taxonomy" id="1840588"/>
    <lineage>
        <taxon>Eukaryota</taxon>
        <taxon>Viridiplantae</taxon>
        <taxon>Streptophyta</taxon>
        <taxon>Embryophyta</taxon>
        <taxon>Tracheophyta</taxon>
        <taxon>Spermatophyta</taxon>
        <taxon>Magnoliopsida</taxon>
        <taxon>eudicotyledons</taxon>
        <taxon>Gunneridae</taxon>
        <taxon>Pentapetalae</taxon>
        <taxon>asterids</taxon>
        <taxon>Ericales</taxon>
        <taxon>Theaceae</taxon>
        <taxon>Camellia</taxon>
    </lineage>
</organism>
<proteinExistence type="predicted"/>
<evidence type="ECO:0000313" key="2">
    <source>
        <dbReference type="Proteomes" id="UP001060215"/>
    </source>
</evidence>
<dbReference type="Proteomes" id="UP001060215">
    <property type="component" value="Chromosome 5"/>
</dbReference>
<name>A0ACC0H8V8_9ERIC</name>
<protein>
    <submittedName>
        <fullName evidence="1">Uncharacterized protein</fullName>
    </submittedName>
</protein>
<dbReference type="EMBL" id="CM045762">
    <property type="protein sequence ID" value="KAI8009625.1"/>
    <property type="molecule type" value="Genomic_DNA"/>
</dbReference>
<reference evidence="1 2" key="1">
    <citation type="journal article" date="2022" name="Plant J.">
        <title>Chromosome-level genome of Camellia lanceoleosa provides a valuable resource for understanding genome evolution and self-incompatibility.</title>
        <authorList>
            <person name="Gong W."/>
            <person name="Xiao S."/>
            <person name="Wang L."/>
            <person name="Liao Z."/>
            <person name="Chang Y."/>
            <person name="Mo W."/>
            <person name="Hu G."/>
            <person name="Li W."/>
            <person name="Zhao G."/>
            <person name="Zhu H."/>
            <person name="Hu X."/>
            <person name="Ji K."/>
            <person name="Xiang X."/>
            <person name="Song Q."/>
            <person name="Yuan D."/>
            <person name="Jin S."/>
            <person name="Zhang L."/>
        </authorList>
    </citation>
    <scope>NUCLEOTIDE SEQUENCE [LARGE SCALE GENOMIC DNA]</scope>
    <source>
        <strain evidence="1">SQ_2022a</strain>
    </source>
</reference>
<gene>
    <name evidence="1" type="ORF">LOK49_LG06G02314</name>
</gene>
<keyword evidence="2" id="KW-1185">Reference proteome</keyword>
<sequence length="172" mass="19458">MTHPSSSNFFFSTDGEFKISGVSFLPSDFDEGWREESMSDSDSDSDYDEFVGFVVCSRVRVQLSSIIEISNSTTQAIRFQLLQAPPSVINFSGDLKYATEAFDLSNKDKRSIENLQLQLAPRQVWMVSSIHRGEEEVMLGVHKLLKLVHPDVVTIIVPRHPQHGQEIALHYL</sequence>
<accession>A0ACC0H8V8</accession>
<comment type="caution">
    <text evidence="1">The sequence shown here is derived from an EMBL/GenBank/DDBJ whole genome shotgun (WGS) entry which is preliminary data.</text>
</comment>